<dbReference type="SUPFAM" id="SSF52467">
    <property type="entry name" value="DHS-like NAD/FAD-binding domain"/>
    <property type="match status" value="1"/>
</dbReference>
<organism evidence="10 11">
    <name type="scientific">Pyrenophora tritici-repentis</name>
    <dbReference type="NCBI Taxonomy" id="45151"/>
    <lineage>
        <taxon>Eukaryota</taxon>
        <taxon>Fungi</taxon>
        <taxon>Dikarya</taxon>
        <taxon>Ascomycota</taxon>
        <taxon>Pezizomycotina</taxon>
        <taxon>Dothideomycetes</taxon>
        <taxon>Pleosporomycetidae</taxon>
        <taxon>Pleosporales</taxon>
        <taxon>Pleosporineae</taxon>
        <taxon>Pleosporaceae</taxon>
        <taxon>Pyrenophora</taxon>
    </lineage>
</organism>
<evidence type="ECO:0000256" key="8">
    <source>
        <dbReference type="SAM" id="MobiDB-lite"/>
    </source>
</evidence>
<feature type="region of interest" description="Disordered" evidence="8">
    <location>
        <begin position="33"/>
        <end position="77"/>
    </location>
</feature>
<dbReference type="InterPro" id="IPR050134">
    <property type="entry name" value="NAD-dep_sirtuin_deacylases"/>
</dbReference>
<dbReference type="EMBL" id="NRDI02000003">
    <property type="protein sequence ID" value="KAI1517855.1"/>
    <property type="molecule type" value="Genomic_DNA"/>
</dbReference>
<feature type="binding site" evidence="7">
    <location>
        <position position="224"/>
    </location>
    <ligand>
        <name>Zn(2+)</name>
        <dbReference type="ChEBI" id="CHEBI:29105"/>
    </ligand>
</feature>
<dbReference type="GO" id="GO:0017136">
    <property type="term" value="F:histone deacetylase activity, NAD-dependent"/>
    <property type="evidence" value="ECO:0007669"/>
    <property type="project" value="TreeGrafter"/>
</dbReference>
<keyword evidence="11" id="KW-1185">Reference proteome</keyword>
<feature type="domain" description="Deacetylase sirtuin-type" evidence="9">
    <location>
        <begin position="86"/>
        <end position="348"/>
    </location>
</feature>
<name>A0A922T1P7_9PLEO</name>
<feature type="active site" description="Proton acceptor" evidence="7">
    <location>
        <position position="216"/>
    </location>
</feature>
<dbReference type="PANTHER" id="PTHR11085">
    <property type="entry name" value="NAD-DEPENDENT PROTEIN DEACYLASE SIRTUIN-5, MITOCHONDRIAL-RELATED"/>
    <property type="match status" value="1"/>
</dbReference>
<dbReference type="Pfam" id="PF02146">
    <property type="entry name" value="SIR2"/>
    <property type="match status" value="1"/>
</dbReference>
<comment type="caution">
    <text evidence="10">The sequence shown here is derived from an EMBL/GenBank/DDBJ whole genome shotgun (WGS) entry which is preliminary data.</text>
</comment>
<evidence type="ECO:0000313" key="10">
    <source>
        <dbReference type="EMBL" id="KAI1517855.1"/>
    </source>
</evidence>
<feature type="compositionally biased region" description="Basic residues" evidence="8">
    <location>
        <begin position="58"/>
        <end position="70"/>
    </location>
</feature>
<reference evidence="11" key="1">
    <citation type="journal article" date="2022" name="Microb. Genom.">
        <title>A global pangenome for the wheat fungal pathogen Pyrenophora tritici-repentis and prediction of effector protein structural homology.</title>
        <authorList>
            <person name="Moolhuijzen P.M."/>
            <person name="See P.T."/>
            <person name="Shi G."/>
            <person name="Powell H.R."/>
            <person name="Cockram J."/>
            <person name="Jorgensen L.N."/>
            <person name="Benslimane H."/>
            <person name="Strelkov S.E."/>
            <person name="Turner J."/>
            <person name="Liu Z."/>
            <person name="Moffat C.S."/>
        </authorList>
    </citation>
    <scope>NUCLEOTIDE SEQUENCE [LARGE SCALE GENOMIC DNA]</scope>
</reference>
<keyword evidence="3" id="KW-0808">Transferase</keyword>
<dbReference type="InterPro" id="IPR026591">
    <property type="entry name" value="Sirtuin_cat_small_dom_sf"/>
</dbReference>
<comment type="similarity">
    <text evidence="2">Belongs to the sirtuin family. Class I subfamily.</text>
</comment>
<sequence length="467" mass="51791">MSYAQPIRSTAKAIAPCHLSVYLNRRLISINIGRKHKGHRQQAQQDRPWRNAEEGRKGTGKGKGKGKRGKMGQEESRVIEADAPPRTLQERTLEALAQYIKDGRAQKIVVMTGAGISTSAGIPDFRSPETGLYANLARLNLPYPEAVFDIGFFRNNPEPFYALAQELYPGKFRPTITHSFIYLLHKKGLLLKLFTQNIDCLEREAGVPGDKIIEAHGSFATQCCIDCKKSYPKERMQEAIETKTVPHCLDPSCNGLVKPEIVFFGEQLPSAFFDNRHLPSQADLAIVMGTSLSVHPFASLPQLCEDETPRLLINQEKVGDLGGRADDVLVLEACDSGVRKLAEACGWLEELEELWATTAPAEDAAPKEPVKKSRDELLEDEVEKLTREVEENLRLGKAQQDWLDNHVDNKLARKQEDKDTKESASGPQPTDDPDSKKMAPVASPGATKTDPGGDLDHVFPHMKKPSL</sequence>
<evidence type="ECO:0000313" key="11">
    <source>
        <dbReference type="Proteomes" id="UP000249757"/>
    </source>
</evidence>
<dbReference type="GO" id="GO:0005634">
    <property type="term" value="C:nucleus"/>
    <property type="evidence" value="ECO:0007669"/>
    <property type="project" value="TreeGrafter"/>
</dbReference>
<dbReference type="GO" id="GO:0070403">
    <property type="term" value="F:NAD+ binding"/>
    <property type="evidence" value="ECO:0007669"/>
    <property type="project" value="InterPro"/>
</dbReference>
<feature type="compositionally biased region" description="Basic and acidic residues" evidence="8">
    <location>
        <begin position="47"/>
        <end position="57"/>
    </location>
</feature>
<feature type="compositionally biased region" description="Basic and acidic residues" evidence="8">
    <location>
        <begin position="403"/>
        <end position="422"/>
    </location>
</feature>
<proteinExistence type="inferred from homology"/>
<keyword evidence="5 7" id="KW-0862">Zinc</keyword>
<dbReference type="Proteomes" id="UP000249757">
    <property type="component" value="Unassembled WGS sequence"/>
</dbReference>
<feature type="binding site" evidence="7">
    <location>
        <position position="248"/>
    </location>
    <ligand>
        <name>Zn(2+)</name>
        <dbReference type="ChEBI" id="CHEBI:29105"/>
    </ligand>
</feature>
<dbReference type="InterPro" id="IPR026590">
    <property type="entry name" value="Ssirtuin_cat_dom"/>
</dbReference>
<evidence type="ECO:0000256" key="4">
    <source>
        <dbReference type="ARBA" id="ARBA00022723"/>
    </source>
</evidence>
<dbReference type="PANTHER" id="PTHR11085:SF6">
    <property type="entry name" value="NAD-DEPENDENT PROTEIN DEACETYLASE SIRTUIN-2"/>
    <property type="match status" value="1"/>
</dbReference>
<evidence type="ECO:0000256" key="1">
    <source>
        <dbReference type="ARBA" id="ARBA00001947"/>
    </source>
</evidence>
<keyword evidence="4 7" id="KW-0479">Metal-binding</keyword>
<evidence type="ECO:0000256" key="2">
    <source>
        <dbReference type="ARBA" id="ARBA00006924"/>
    </source>
</evidence>
<accession>A0A922T1P7</accession>
<dbReference type="InterPro" id="IPR003000">
    <property type="entry name" value="Sirtuin"/>
</dbReference>
<feature type="region of interest" description="Disordered" evidence="8">
    <location>
        <begin position="394"/>
        <end position="467"/>
    </location>
</feature>
<evidence type="ECO:0000256" key="3">
    <source>
        <dbReference type="ARBA" id="ARBA00022679"/>
    </source>
</evidence>
<keyword evidence="6" id="KW-0520">NAD</keyword>
<dbReference type="Gene3D" id="3.40.50.1220">
    <property type="entry name" value="TPP-binding domain"/>
    <property type="match status" value="1"/>
</dbReference>
<evidence type="ECO:0000256" key="5">
    <source>
        <dbReference type="ARBA" id="ARBA00022833"/>
    </source>
</evidence>
<dbReference type="GO" id="GO:0046872">
    <property type="term" value="F:metal ion binding"/>
    <property type="evidence" value="ECO:0007669"/>
    <property type="project" value="UniProtKB-KW"/>
</dbReference>
<evidence type="ECO:0000256" key="6">
    <source>
        <dbReference type="ARBA" id="ARBA00023027"/>
    </source>
</evidence>
<comment type="cofactor">
    <cofactor evidence="1">
        <name>Zn(2+)</name>
        <dbReference type="ChEBI" id="CHEBI:29105"/>
    </cofactor>
</comment>
<evidence type="ECO:0000256" key="7">
    <source>
        <dbReference type="PROSITE-ProRule" id="PRU00236"/>
    </source>
</evidence>
<dbReference type="CDD" id="cd01408">
    <property type="entry name" value="SIRT1"/>
    <property type="match status" value="1"/>
</dbReference>
<feature type="binding site" evidence="7">
    <location>
        <position position="227"/>
    </location>
    <ligand>
        <name>Zn(2+)</name>
        <dbReference type="ChEBI" id="CHEBI:29105"/>
    </ligand>
</feature>
<dbReference type="OMA" id="ATHSCID"/>
<dbReference type="OrthoDB" id="420264at2759"/>
<feature type="binding site" evidence="7">
    <location>
        <position position="253"/>
    </location>
    <ligand>
        <name>Zn(2+)</name>
        <dbReference type="ChEBI" id="CHEBI:29105"/>
    </ligand>
</feature>
<dbReference type="AlphaFoldDB" id="A0A922T1P7"/>
<gene>
    <name evidence="10" type="ORF">Ptr86124_003156</name>
</gene>
<protein>
    <submittedName>
        <fullName evidence="10">NAD-dependent deacetylase sirtuin-2</fullName>
    </submittedName>
</protein>
<dbReference type="InterPro" id="IPR029035">
    <property type="entry name" value="DHS-like_NAD/FAD-binding_dom"/>
</dbReference>
<evidence type="ECO:0000259" key="9">
    <source>
        <dbReference type="PROSITE" id="PS50305"/>
    </source>
</evidence>
<dbReference type="PROSITE" id="PS50305">
    <property type="entry name" value="SIRTUIN"/>
    <property type="match status" value="1"/>
</dbReference>
<dbReference type="Gene3D" id="3.30.1600.10">
    <property type="entry name" value="SIR2/SIRT2 'Small Domain"/>
    <property type="match status" value="1"/>
</dbReference>